<dbReference type="EMBL" id="WTVP01000030">
    <property type="protein sequence ID" value="NMG16192.1"/>
    <property type="molecule type" value="Genomic_DNA"/>
</dbReference>
<dbReference type="RefSeq" id="WP_169202788.1">
    <property type="nucleotide sequence ID" value="NZ_CP059467.1"/>
</dbReference>
<organism evidence="1 2">
    <name type="scientific">Aromatoleum bremense</name>
    <dbReference type="NCBI Taxonomy" id="76115"/>
    <lineage>
        <taxon>Bacteria</taxon>
        <taxon>Pseudomonadati</taxon>
        <taxon>Pseudomonadota</taxon>
        <taxon>Betaproteobacteria</taxon>
        <taxon>Rhodocyclales</taxon>
        <taxon>Rhodocyclaceae</taxon>
        <taxon>Aromatoleum</taxon>
    </lineage>
</organism>
<dbReference type="Gene3D" id="3.40.50.2000">
    <property type="entry name" value="Glycogen Phosphorylase B"/>
    <property type="match status" value="1"/>
</dbReference>
<accession>A0ABX1NWZ2</accession>
<sequence length="181" mass="19509">MPAPAASGQFSPASRLQQREPILPQEIRMQRPLLEVLQPRTIVVFRALQLGDMLCAVPALRALRAACPHARITLVGLPWAAAFAARHPRYLDVFVAFPGFPGLPEQPADSAALPDFLATMRARRADLAIQMHGDGTITNPLVAEFGTRFNAGFGAPGSGDARNQGMTLRCESRAPSLSRDS</sequence>
<dbReference type="Proteomes" id="UP000633943">
    <property type="component" value="Unassembled WGS sequence"/>
</dbReference>
<dbReference type="SUPFAM" id="SSF53756">
    <property type="entry name" value="UDP-Glycosyltransferase/glycogen phosphorylase"/>
    <property type="match status" value="1"/>
</dbReference>
<evidence type="ECO:0000313" key="2">
    <source>
        <dbReference type="Proteomes" id="UP000633943"/>
    </source>
</evidence>
<protein>
    <recommendedName>
        <fullName evidence="3">Glycosyltransferase family 9 protein</fullName>
    </recommendedName>
</protein>
<evidence type="ECO:0008006" key="3">
    <source>
        <dbReference type="Google" id="ProtNLM"/>
    </source>
</evidence>
<gene>
    <name evidence="1" type="ORF">GPA24_11675</name>
</gene>
<keyword evidence="2" id="KW-1185">Reference proteome</keyword>
<comment type="caution">
    <text evidence="1">The sequence shown here is derived from an EMBL/GenBank/DDBJ whole genome shotgun (WGS) entry which is preliminary data.</text>
</comment>
<reference evidence="1 2" key="1">
    <citation type="submission" date="2019-12" db="EMBL/GenBank/DDBJ databases">
        <title>Comparative genomics gives insights into the taxonomy of the Azoarcus-Aromatoleum group and reveals separate origins of nif in the plant-associated Azoarcus and non-plant-associated Aromatoleum sub-groups.</title>
        <authorList>
            <person name="Lafos M."/>
            <person name="Maluk M."/>
            <person name="Batista M."/>
            <person name="Junghare M."/>
            <person name="Carmona M."/>
            <person name="Faoro H."/>
            <person name="Cruz L.M."/>
            <person name="Battistoni F."/>
            <person name="De Souza E."/>
            <person name="Pedrosa F."/>
            <person name="Chen W.-M."/>
            <person name="Poole P.S."/>
            <person name="Dixon R.A."/>
            <person name="James E.K."/>
        </authorList>
    </citation>
    <scope>NUCLEOTIDE SEQUENCE [LARGE SCALE GENOMIC DNA]</scope>
    <source>
        <strain evidence="1 2">PbN1</strain>
    </source>
</reference>
<proteinExistence type="predicted"/>
<evidence type="ECO:0000313" key="1">
    <source>
        <dbReference type="EMBL" id="NMG16192.1"/>
    </source>
</evidence>
<name>A0ABX1NWZ2_9RHOO</name>